<evidence type="ECO:0000313" key="1">
    <source>
        <dbReference type="EMBL" id="SEA98945.1"/>
    </source>
</evidence>
<proteinExistence type="predicted"/>
<dbReference type="STRING" id="150146.SAMN05443667_11464"/>
<dbReference type="Proteomes" id="UP000198951">
    <property type="component" value="Unassembled WGS sequence"/>
</dbReference>
<keyword evidence="2" id="KW-1185">Reference proteome</keyword>
<dbReference type="OrthoDB" id="1376506at2"/>
<organism evidence="1 2">
    <name type="scientific">Flavobacterium gillisiae</name>
    <dbReference type="NCBI Taxonomy" id="150146"/>
    <lineage>
        <taxon>Bacteria</taxon>
        <taxon>Pseudomonadati</taxon>
        <taxon>Bacteroidota</taxon>
        <taxon>Flavobacteriia</taxon>
        <taxon>Flavobacteriales</taxon>
        <taxon>Flavobacteriaceae</taxon>
        <taxon>Flavobacterium</taxon>
    </lineage>
</organism>
<accession>A0A1H4FNT8</accession>
<dbReference type="EMBL" id="FNRD01000014">
    <property type="protein sequence ID" value="SEA98945.1"/>
    <property type="molecule type" value="Genomic_DNA"/>
</dbReference>
<name>A0A1H4FNT8_9FLAO</name>
<protein>
    <submittedName>
        <fullName evidence="1">Uncharacterized protein</fullName>
    </submittedName>
</protein>
<evidence type="ECO:0000313" key="2">
    <source>
        <dbReference type="Proteomes" id="UP000198951"/>
    </source>
</evidence>
<gene>
    <name evidence="1" type="ORF">SAMN05443667_11464</name>
</gene>
<sequence>MNIIDSIFKLLRIRESDENIFLLLEKSKEDYLIIIKNIEEILREGKNNAQANVVEKISEILIEKDFPKFKKEINSVDMWGGSGAVWEVYFHNENLQRKFNNQMLKLIDLMERTKIIGRGIKPLKKLFRR</sequence>
<reference evidence="2" key="1">
    <citation type="submission" date="2016-10" db="EMBL/GenBank/DDBJ databases">
        <authorList>
            <person name="Varghese N."/>
            <person name="Submissions S."/>
        </authorList>
    </citation>
    <scope>NUCLEOTIDE SEQUENCE [LARGE SCALE GENOMIC DNA]</scope>
    <source>
        <strain evidence="2">DSM 22376</strain>
    </source>
</reference>
<dbReference type="RefSeq" id="WP_091092904.1">
    <property type="nucleotide sequence ID" value="NZ_FNRD01000014.1"/>
</dbReference>
<dbReference type="AlphaFoldDB" id="A0A1H4FNT8"/>